<sequence length="561" mass="64292">MENVSESEPLGPLTVRQSGADISAPNYDFNYAINDLIIDPPILNEPELPAAAAFPTYNLNDIKVEYHLSSGIVAKTHGFDTFQCCPTILIPPPDKTPWHPFKSQLEFKIAELALEVRLNHGKEKTIFKNHKDIHNLWEAASHCVTKFMKEVILVHFDGDSELWDYEYDGTTFVHFVDEPFTVQDIWDIQSKLPPGTKPLAYILWLRKNSMLESQAGLILKILFGMSCSPELSHPWYQNLKQASGLSVWMALRAGSFCNYEELHLSKLCMQKELQKNERRSSKNKCFVILSFEAFPHWWNLKHPNKVIGVAFTDSAVHEGISKMIIYATHNILTEQDLPLGYLLLRCIHLYLEMDMYAVIEVHMANTIHEGRHTVQAFAALMKQYITQMAEDIKKNWNFLKLHMTTHIFDDIEAKGTSCNYNTKPNEPMHGSLKDWYLNRTNFKNIAEQILHIDHWILVADYDNYVLLKSQDVEDDVIDDEDNKGAAVITTTGSVFDPSLHVKIRSRQAPQTFIHIQSVHQGDNAFTDFCTKLNEFINASLPACNTGGRRFQFQPDDSITEF</sequence>
<name>A0A9P7EI51_9AGAM</name>
<comment type="caution">
    <text evidence="1">The sequence shown here is derived from an EMBL/GenBank/DDBJ whole genome shotgun (WGS) entry which is preliminary data.</text>
</comment>
<reference evidence="1" key="1">
    <citation type="journal article" date="2020" name="New Phytol.">
        <title>Comparative genomics reveals dynamic genome evolution in host specialist ectomycorrhizal fungi.</title>
        <authorList>
            <person name="Lofgren L.A."/>
            <person name="Nguyen N.H."/>
            <person name="Vilgalys R."/>
            <person name="Ruytinx J."/>
            <person name="Liao H.L."/>
            <person name="Branco S."/>
            <person name="Kuo A."/>
            <person name="LaButti K."/>
            <person name="Lipzen A."/>
            <person name="Andreopoulos W."/>
            <person name="Pangilinan J."/>
            <person name="Riley R."/>
            <person name="Hundley H."/>
            <person name="Na H."/>
            <person name="Barry K."/>
            <person name="Grigoriev I.V."/>
            <person name="Stajich J.E."/>
            <person name="Kennedy P.G."/>
        </authorList>
    </citation>
    <scope>NUCLEOTIDE SEQUENCE</scope>
    <source>
        <strain evidence="1">MN1</strain>
    </source>
</reference>
<evidence type="ECO:0000313" key="1">
    <source>
        <dbReference type="EMBL" id="KAG1821702.1"/>
    </source>
</evidence>
<protein>
    <submittedName>
        <fullName evidence="1">Uncharacterized protein</fullName>
    </submittedName>
</protein>
<dbReference type="RefSeq" id="XP_041196442.1">
    <property type="nucleotide sequence ID" value="XM_041332534.1"/>
</dbReference>
<dbReference type="OrthoDB" id="3239511at2759"/>
<keyword evidence="2" id="KW-1185">Reference proteome</keyword>
<evidence type="ECO:0000313" key="2">
    <source>
        <dbReference type="Proteomes" id="UP000807769"/>
    </source>
</evidence>
<accession>A0A9P7EI51</accession>
<dbReference type="GeneID" id="64626551"/>
<dbReference type="Proteomes" id="UP000807769">
    <property type="component" value="Unassembled WGS sequence"/>
</dbReference>
<gene>
    <name evidence="1" type="ORF">BJ212DRAFT_1297041</name>
</gene>
<dbReference type="AlphaFoldDB" id="A0A9P7EI51"/>
<dbReference type="EMBL" id="JABBWG010000006">
    <property type="protein sequence ID" value="KAG1821702.1"/>
    <property type="molecule type" value="Genomic_DNA"/>
</dbReference>
<proteinExistence type="predicted"/>
<organism evidence="1 2">
    <name type="scientific">Suillus subaureus</name>
    <dbReference type="NCBI Taxonomy" id="48587"/>
    <lineage>
        <taxon>Eukaryota</taxon>
        <taxon>Fungi</taxon>
        <taxon>Dikarya</taxon>
        <taxon>Basidiomycota</taxon>
        <taxon>Agaricomycotina</taxon>
        <taxon>Agaricomycetes</taxon>
        <taxon>Agaricomycetidae</taxon>
        <taxon>Boletales</taxon>
        <taxon>Suillineae</taxon>
        <taxon>Suillaceae</taxon>
        <taxon>Suillus</taxon>
    </lineage>
</organism>